<accession>A0A418ZV59</accession>
<name>A0A418ZV59_9RHOB</name>
<evidence type="ECO:0000256" key="3">
    <source>
        <dbReference type="ARBA" id="ARBA00022692"/>
    </source>
</evidence>
<evidence type="ECO:0008006" key="9">
    <source>
        <dbReference type="Google" id="ProtNLM"/>
    </source>
</evidence>
<evidence type="ECO:0000313" key="8">
    <source>
        <dbReference type="Proteomes" id="UP000283587"/>
    </source>
</evidence>
<protein>
    <recommendedName>
        <fullName evidence="9">Sulfotransferase family protein</fullName>
    </recommendedName>
</protein>
<keyword evidence="6" id="KW-0325">Glycoprotein</keyword>
<comment type="caution">
    <text evidence="7">The sequence shown here is derived from an EMBL/GenBank/DDBJ whole genome shotgun (WGS) entry which is preliminary data.</text>
</comment>
<evidence type="ECO:0000256" key="2">
    <source>
        <dbReference type="ARBA" id="ARBA00022679"/>
    </source>
</evidence>
<evidence type="ECO:0000256" key="6">
    <source>
        <dbReference type="ARBA" id="ARBA00023180"/>
    </source>
</evidence>
<keyword evidence="5" id="KW-0472">Membrane</keyword>
<organism evidence="7 8">
    <name type="scientific">Paracoccus siganidrum</name>
    <dbReference type="NCBI Taxonomy" id="1276757"/>
    <lineage>
        <taxon>Bacteria</taxon>
        <taxon>Pseudomonadati</taxon>
        <taxon>Pseudomonadota</taxon>
        <taxon>Alphaproteobacteria</taxon>
        <taxon>Rhodobacterales</taxon>
        <taxon>Paracoccaceae</taxon>
        <taxon>Paracoccus</taxon>
    </lineage>
</organism>
<dbReference type="SUPFAM" id="SSF52540">
    <property type="entry name" value="P-loop containing nucleoside triphosphate hydrolases"/>
    <property type="match status" value="1"/>
</dbReference>
<dbReference type="RefSeq" id="WP_119900691.1">
    <property type="nucleotide sequence ID" value="NZ_QNRC01000014.1"/>
</dbReference>
<dbReference type="GO" id="GO:0017095">
    <property type="term" value="F:heparan sulfate 6-sulfotransferase activity"/>
    <property type="evidence" value="ECO:0007669"/>
    <property type="project" value="TreeGrafter"/>
</dbReference>
<keyword evidence="8" id="KW-1185">Reference proteome</keyword>
<evidence type="ECO:0000256" key="4">
    <source>
        <dbReference type="ARBA" id="ARBA00022989"/>
    </source>
</evidence>
<keyword evidence="3" id="KW-0812">Transmembrane</keyword>
<dbReference type="OrthoDB" id="7992362at2"/>
<dbReference type="Proteomes" id="UP000283587">
    <property type="component" value="Unassembled WGS sequence"/>
</dbReference>
<proteinExistence type="predicted"/>
<dbReference type="EMBL" id="QZEW01000129">
    <property type="protein sequence ID" value="RJL04105.1"/>
    <property type="molecule type" value="Genomic_DNA"/>
</dbReference>
<evidence type="ECO:0000313" key="7">
    <source>
        <dbReference type="EMBL" id="RJL04105.1"/>
    </source>
</evidence>
<evidence type="ECO:0000256" key="5">
    <source>
        <dbReference type="ARBA" id="ARBA00023136"/>
    </source>
</evidence>
<sequence>MRELPPFARFRQRSRLYAGRALRTVTGQSLRHPCVFMHVPKCGGTSVSEALYATVPLHLKIGILDAPSIRRALAILNCGRDDLSYHDEGPRAAETSRFREALVLMHMAHQATLIHGHFLFSETAWQHFGDRYRFVSILRDPVARTISNYRMDRRTGVFTGDFDAFLDSAEGRLKALHMLRYFSGMPEVAPEQEAQALEIARRNMARFSLLGFLDDLPGFAAGFARLFGVRPWIPHYNAAEDADVQITPEQHGRLRALCAPDIALYQLARDMAQHPQPAASPVTGMEKTA</sequence>
<dbReference type="AlphaFoldDB" id="A0A418ZV59"/>
<dbReference type="InterPro" id="IPR010635">
    <property type="entry name" value="Heparan_SO4-6-sulfoTrfase"/>
</dbReference>
<keyword evidence="4" id="KW-1133">Transmembrane helix</keyword>
<comment type="subcellular location">
    <subcellularLocation>
        <location evidence="1">Membrane</location>
        <topology evidence="1">Single-pass membrane protein</topology>
    </subcellularLocation>
</comment>
<evidence type="ECO:0000256" key="1">
    <source>
        <dbReference type="ARBA" id="ARBA00004167"/>
    </source>
</evidence>
<dbReference type="PANTHER" id="PTHR12812">
    <property type="entry name" value="HEPARAN SULFATE 6-O-SULFOTRANSFERASE 3"/>
    <property type="match status" value="1"/>
</dbReference>
<dbReference type="InterPro" id="IPR027417">
    <property type="entry name" value="P-loop_NTPase"/>
</dbReference>
<keyword evidence="2" id="KW-0808">Transferase</keyword>
<reference evidence="8" key="1">
    <citation type="submission" date="2018-09" db="EMBL/GenBank/DDBJ databases">
        <title>Paracoccus onubensis nov. sp. a moderate halophilic bacterium isolated from Gruta de las Maravillas (Aracena, Spain).</title>
        <authorList>
            <person name="Jurado V."/>
            <person name="Gutierrez-Patricio S."/>
            <person name="Gonzalez-Pimentel J.L."/>
            <person name="Miller A.Z."/>
            <person name="Laiz L."/>
            <person name="Saiz-Jimenez C."/>
        </authorList>
    </citation>
    <scope>NUCLEOTIDE SEQUENCE [LARGE SCALE GENOMIC DNA]</scope>
    <source>
        <strain evidence="8">DSM 26381</strain>
    </source>
</reference>
<dbReference type="GO" id="GO:0016020">
    <property type="term" value="C:membrane"/>
    <property type="evidence" value="ECO:0007669"/>
    <property type="project" value="UniProtKB-SubCell"/>
</dbReference>
<gene>
    <name evidence="7" type="ORF">D3P05_20785</name>
</gene>
<dbReference type="PANTHER" id="PTHR12812:SF0">
    <property type="entry name" value="HEPARAN-SULFATE 6-O-SULFOTRANSFERASE"/>
    <property type="match status" value="1"/>
</dbReference>
<dbReference type="Gene3D" id="3.40.50.300">
    <property type="entry name" value="P-loop containing nucleotide triphosphate hydrolases"/>
    <property type="match status" value="1"/>
</dbReference>